<organism evidence="1 2">
    <name type="scientific">Gloeothece verrucosa (strain PCC 7822)</name>
    <name type="common">Cyanothece sp. (strain PCC 7822)</name>
    <dbReference type="NCBI Taxonomy" id="497965"/>
    <lineage>
        <taxon>Bacteria</taxon>
        <taxon>Bacillati</taxon>
        <taxon>Cyanobacteriota</taxon>
        <taxon>Cyanophyceae</taxon>
        <taxon>Oscillatoriophycideae</taxon>
        <taxon>Chroococcales</taxon>
        <taxon>Aphanothecaceae</taxon>
        <taxon>Gloeothece</taxon>
        <taxon>Gloeothece verrucosa</taxon>
    </lineage>
</organism>
<evidence type="ECO:0000313" key="2">
    <source>
        <dbReference type="Proteomes" id="UP000008206"/>
    </source>
</evidence>
<accession>E0UDH7</accession>
<dbReference type="Proteomes" id="UP000008206">
    <property type="component" value="Chromosome"/>
</dbReference>
<dbReference type="AlphaFoldDB" id="E0UDH7"/>
<dbReference type="eggNOG" id="COG3609">
    <property type="taxonomic scope" value="Bacteria"/>
</dbReference>
<dbReference type="EMBL" id="CP002198">
    <property type="protein sequence ID" value="ADN15290.1"/>
    <property type="molecule type" value="Genomic_DNA"/>
</dbReference>
<dbReference type="KEGG" id="cyj:Cyan7822_3340"/>
<dbReference type="STRING" id="497965.Cyan7822_3340"/>
<name>E0UDH7_GLOV7</name>
<dbReference type="HOGENOM" id="CLU_2394807_0_0_3"/>
<sequence length="93" mass="10094">MMTITLNLSPEEEAQLRSFIASGDAISIRRLLAEAVAPTVETLLSESSEELSIDEFEAIADQLAEEVATYLGPNPPVLSDYALSRAGIYEDHP</sequence>
<keyword evidence="2" id="KW-1185">Reference proteome</keyword>
<dbReference type="RefSeq" id="WP_013323359.1">
    <property type="nucleotide sequence ID" value="NC_014501.1"/>
</dbReference>
<reference evidence="2" key="1">
    <citation type="journal article" date="2011" name="MBio">
        <title>Novel metabolic attributes of the genus Cyanothece, comprising a group of unicellular nitrogen-fixing Cyanobacteria.</title>
        <authorList>
            <person name="Bandyopadhyay A."/>
            <person name="Elvitigala T."/>
            <person name="Welsh E."/>
            <person name="Stockel J."/>
            <person name="Liberton M."/>
            <person name="Min H."/>
            <person name="Sherman L.A."/>
            <person name="Pakrasi H.B."/>
        </authorList>
    </citation>
    <scope>NUCLEOTIDE SEQUENCE [LARGE SCALE GENOMIC DNA]</scope>
    <source>
        <strain evidence="2">PCC 7822</strain>
    </source>
</reference>
<protein>
    <submittedName>
        <fullName evidence="1">Uncharacterized protein</fullName>
    </submittedName>
</protein>
<gene>
    <name evidence="1" type="ordered locus">Cyan7822_3340</name>
</gene>
<proteinExistence type="predicted"/>
<dbReference type="OrthoDB" id="515555at2"/>
<evidence type="ECO:0000313" key="1">
    <source>
        <dbReference type="EMBL" id="ADN15290.1"/>
    </source>
</evidence>